<dbReference type="InterPro" id="IPR050336">
    <property type="entry name" value="Chromosome_partition/occlusion"/>
</dbReference>
<evidence type="ECO:0000256" key="1">
    <source>
        <dbReference type="ARBA" id="ARBA00006295"/>
    </source>
</evidence>
<dbReference type="OrthoDB" id="7908920at2"/>
<feature type="region of interest" description="Disordered" evidence="2">
    <location>
        <begin position="16"/>
        <end position="37"/>
    </location>
</feature>
<dbReference type="NCBIfam" id="TIGR00180">
    <property type="entry name" value="parB_part"/>
    <property type="match status" value="1"/>
</dbReference>
<dbReference type="InterPro" id="IPR036086">
    <property type="entry name" value="ParB/Sulfiredoxin_sf"/>
</dbReference>
<dbReference type="Gene3D" id="3.90.1530.30">
    <property type="match status" value="1"/>
</dbReference>
<reference evidence="4" key="1">
    <citation type="submission" date="2006-06" db="EMBL/GenBank/DDBJ databases">
        <title>Complete sequence of Plasmid 2 of Chelativorans sp. BNC1.</title>
        <authorList>
            <consortium name="US DOE Joint Genome Institute"/>
            <person name="Copeland A."/>
            <person name="Lucas S."/>
            <person name="Lapidus A."/>
            <person name="Barry K."/>
            <person name="Detter J.C."/>
            <person name="Glavina del Rio T."/>
            <person name="Hammon N."/>
            <person name="Israni S."/>
            <person name="Dalin E."/>
            <person name="Tice H."/>
            <person name="Pitluck S."/>
            <person name="Chertkov O."/>
            <person name="Brettin T."/>
            <person name="Bruce D."/>
            <person name="Han C."/>
            <person name="Tapia R."/>
            <person name="Gilna P."/>
            <person name="Schmutz J."/>
            <person name="Larimer F."/>
            <person name="Land M."/>
            <person name="Hauser L."/>
            <person name="Kyrpides N."/>
            <person name="Mikhailova N."/>
            <person name="Richardson P."/>
        </authorList>
    </citation>
    <scope>NUCLEOTIDE SEQUENCE</scope>
    <source>
        <strain evidence="4">BNC1</strain>
        <plasmid evidence="4">2</plasmid>
    </source>
</reference>
<dbReference type="InterPro" id="IPR003115">
    <property type="entry name" value="ParB_N"/>
</dbReference>
<geneLocation type="plasmid" evidence="4">
    <name>2</name>
</geneLocation>
<dbReference type="InterPro" id="IPR004437">
    <property type="entry name" value="ParB/RepB/Spo0J"/>
</dbReference>
<dbReference type="InterPro" id="IPR037972">
    <property type="entry name" value="RepB_N"/>
</dbReference>
<protein>
    <submittedName>
        <fullName evidence="4">ParB-like partition proteins</fullName>
    </submittedName>
</protein>
<sequence>MTKRREALKDFLTPVSSPEFSAENPRYHRPRQQVPSGALQSMNDAISGLSKEAEELRKALAEGSTIVDIEPDQVESSFVKDRLDDYTGEEFDSLVASIRENGQAIPVLVRPHPEREGFYQLAFGHRRVAALRILNKRVKALVREMTDEELVIAQGNENLERKDLSFIERALFALRLEERGMSRSVIMSTFGTNSKGVLSEMISLARRLPPTLVEAIGPAPGIGRPRWVALADLLESSPDADWKSTVAGSGFKYLQSADRFEAVFKLLKNKPTRNRSATRPWGAPDKSVTANVKEGEKALMITFYSKNGKPFGEWISHNLDSLYEAFRKLEKQENGE</sequence>
<accession>Q11AK7</accession>
<evidence type="ECO:0000256" key="2">
    <source>
        <dbReference type="SAM" id="MobiDB-lite"/>
    </source>
</evidence>
<dbReference type="GO" id="GO:0003677">
    <property type="term" value="F:DNA binding"/>
    <property type="evidence" value="ECO:0007669"/>
    <property type="project" value="InterPro"/>
</dbReference>
<dbReference type="SMART" id="SM00470">
    <property type="entry name" value="ParB"/>
    <property type="match status" value="1"/>
</dbReference>
<dbReference type="eggNOG" id="COG1475">
    <property type="taxonomic scope" value="Bacteria"/>
</dbReference>
<dbReference type="PANTHER" id="PTHR33375">
    <property type="entry name" value="CHROMOSOME-PARTITIONING PROTEIN PARB-RELATED"/>
    <property type="match status" value="1"/>
</dbReference>
<organism evidence="4">
    <name type="scientific">Chelativorans sp. (strain BNC1)</name>
    <dbReference type="NCBI Taxonomy" id="266779"/>
    <lineage>
        <taxon>Bacteria</taxon>
        <taxon>Pseudomonadati</taxon>
        <taxon>Pseudomonadota</taxon>
        <taxon>Alphaproteobacteria</taxon>
        <taxon>Hyphomicrobiales</taxon>
        <taxon>Phyllobacteriaceae</taxon>
        <taxon>Chelativorans</taxon>
    </lineage>
</organism>
<dbReference type="Pfam" id="PF02195">
    <property type="entry name" value="ParB_N"/>
    <property type="match status" value="1"/>
</dbReference>
<dbReference type="EMBL" id="CP000391">
    <property type="protein sequence ID" value="ABG65568.1"/>
    <property type="molecule type" value="Genomic_DNA"/>
</dbReference>
<dbReference type="SUPFAM" id="SSF110849">
    <property type="entry name" value="ParB/Sulfiredoxin"/>
    <property type="match status" value="1"/>
</dbReference>
<comment type="similarity">
    <text evidence="1">Belongs to the ParB family.</text>
</comment>
<feature type="domain" description="ParB-like N-terminal" evidence="3">
    <location>
        <begin position="67"/>
        <end position="159"/>
    </location>
</feature>
<proteinExistence type="inferred from homology"/>
<dbReference type="KEGG" id="mes:Meso_4544"/>
<keyword evidence="4" id="KW-0614">Plasmid</keyword>
<dbReference type="NCBIfam" id="TIGR03454">
    <property type="entry name" value="partition_RepB"/>
    <property type="match status" value="1"/>
</dbReference>
<dbReference type="HOGENOM" id="CLU_069128_1_0_5"/>
<dbReference type="Pfam" id="PF07506">
    <property type="entry name" value="RepB"/>
    <property type="match status" value="1"/>
</dbReference>
<dbReference type="InterPro" id="IPR011111">
    <property type="entry name" value="Plasmid_RepB"/>
</dbReference>
<dbReference type="InterPro" id="IPR017819">
    <property type="entry name" value="Plasmid_partition_RepB"/>
</dbReference>
<gene>
    <name evidence="4" type="ordered locus">Meso_4544</name>
</gene>
<dbReference type="CDD" id="cd16405">
    <property type="entry name" value="RepB_like_N"/>
    <property type="match status" value="1"/>
</dbReference>
<dbReference type="Gene3D" id="1.10.10.2830">
    <property type="match status" value="1"/>
</dbReference>
<dbReference type="GO" id="GO:0007059">
    <property type="term" value="P:chromosome segregation"/>
    <property type="evidence" value="ECO:0007669"/>
    <property type="project" value="TreeGrafter"/>
</dbReference>
<name>Q11AK7_CHESB</name>
<evidence type="ECO:0000259" key="3">
    <source>
        <dbReference type="SMART" id="SM00470"/>
    </source>
</evidence>
<evidence type="ECO:0000313" key="4">
    <source>
        <dbReference type="EMBL" id="ABG65568.1"/>
    </source>
</evidence>
<dbReference type="PANTHER" id="PTHR33375:SF1">
    <property type="entry name" value="CHROMOSOME-PARTITIONING PROTEIN PARB-RELATED"/>
    <property type="match status" value="1"/>
</dbReference>
<dbReference type="SUPFAM" id="SSF109709">
    <property type="entry name" value="KorB DNA-binding domain-like"/>
    <property type="match status" value="1"/>
</dbReference>
<dbReference type="AlphaFoldDB" id="Q11AK7"/>
<dbReference type="GO" id="GO:0005694">
    <property type="term" value="C:chromosome"/>
    <property type="evidence" value="ECO:0007669"/>
    <property type="project" value="TreeGrafter"/>
</dbReference>